<dbReference type="EMBL" id="PIPJ01000002">
    <property type="protein sequence ID" value="RUO22496.1"/>
    <property type="molecule type" value="Genomic_DNA"/>
</dbReference>
<feature type="domain" description="CinA C-terminal" evidence="1">
    <location>
        <begin position="13"/>
        <end position="165"/>
    </location>
</feature>
<dbReference type="SUPFAM" id="SSF142433">
    <property type="entry name" value="CinA-like"/>
    <property type="match status" value="1"/>
</dbReference>
<gene>
    <name evidence="2" type="ORF">CWE08_04785</name>
</gene>
<evidence type="ECO:0000259" key="1">
    <source>
        <dbReference type="Pfam" id="PF02464"/>
    </source>
</evidence>
<dbReference type="RefSeq" id="WP_126766120.1">
    <property type="nucleotide sequence ID" value="NZ_PIPJ01000002.1"/>
</dbReference>
<protein>
    <submittedName>
        <fullName evidence="2">Damage-inducible protein CinA</fullName>
    </submittedName>
</protein>
<dbReference type="Pfam" id="PF02464">
    <property type="entry name" value="CinA"/>
    <property type="match status" value="1"/>
</dbReference>
<keyword evidence="3" id="KW-1185">Reference proteome</keyword>
<dbReference type="OrthoDB" id="9801454at2"/>
<dbReference type="NCBIfam" id="TIGR00199">
    <property type="entry name" value="PncC_domain"/>
    <property type="match status" value="1"/>
</dbReference>
<dbReference type="Gene3D" id="3.90.950.20">
    <property type="entry name" value="CinA-like"/>
    <property type="match status" value="1"/>
</dbReference>
<comment type="caution">
    <text evidence="2">The sequence shown here is derived from an EMBL/GenBank/DDBJ whole genome shotgun (WGS) entry which is preliminary data.</text>
</comment>
<evidence type="ECO:0000313" key="2">
    <source>
        <dbReference type="EMBL" id="RUO22496.1"/>
    </source>
</evidence>
<name>A0A432W0F7_9GAMM</name>
<organism evidence="2 3">
    <name type="scientific">Aliidiomarina iranensis</name>
    <dbReference type="NCBI Taxonomy" id="1434071"/>
    <lineage>
        <taxon>Bacteria</taxon>
        <taxon>Pseudomonadati</taxon>
        <taxon>Pseudomonadota</taxon>
        <taxon>Gammaproteobacteria</taxon>
        <taxon>Alteromonadales</taxon>
        <taxon>Idiomarinaceae</taxon>
        <taxon>Aliidiomarina</taxon>
    </lineage>
</organism>
<dbReference type="Proteomes" id="UP000288395">
    <property type="component" value="Unassembled WGS sequence"/>
</dbReference>
<sequence>MIANSALKSSVHELVKKLSEQLLNKGYRLATAESCTGGGIAAHCTDLAGSSAWFEGAIVSYSNAMKMNLLGVSANILEEHGAVSKECAAAMVSGLCSRLHTEVGISVTGVAGPTGGSKEKPVGMVCFGFAVDNKTWTDIQYFSGDRAQVRAQSVHHALTKLIEYLE</sequence>
<evidence type="ECO:0000313" key="3">
    <source>
        <dbReference type="Proteomes" id="UP000288395"/>
    </source>
</evidence>
<dbReference type="InterPro" id="IPR036653">
    <property type="entry name" value="CinA-like_C"/>
</dbReference>
<proteinExistence type="predicted"/>
<reference evidence="3" key="1">
    <citation type="journal article" date="2018" name="Front. Microbiol.">
        <title>Genome-Based Analysis Reveals the Taxonomy and Diversity of the Family Idiomarinaceae.</title>
        <authorList>
            <person name="Liu Y."/>
            <person name="Lai Q."/>
            <person name="Shao Z."/>
        </authorList>
    </citation>
    <scope>NUCLEOTIDE SEQUENCE [LARGE SCALE GENOMIC DNA]</scope>
    <source>
        <strain evidence="3">GBPy7</strain>
    </source>
</reference>
<dbReference type="AlphaFoldDB" id="A0A432W0F7"/>
<dbReference type="InterPro" id="IPR008136">
    <property type="entry name" value="CinA_C"/>
</dbReference>
<accession>A0A432W0F7</accession>